<dbReference type="RefSeq" id="WP_112126180.1">
    <property type="nucleotide sequence ID" value="NZ_QMBQ01000001.1"/>
</dbReference>
<dbReference type="GO" id="GO:0016020">
    <property type="term" value="C:membrane"/>
    <property type="evidence" value="ECO:0007669"/>
    <property type="project" value="UniProtKB-SubCell"/>
</dbReference>
<keyword evidence="5 7" id="KW-0472">Membrane</keyword>
<dbReference type="InterPro" id="IPR000425">
    <property type="entry name" value="MIP"/>
</dbReference>
<evidence type="ECO:0000256" key="5">
    <source>
        <dbReference type="ARBA" id="ARBA00023136"/>
    </source>
</evidence>
<evidence type="ECO:0000256" key="4">
    <source>
        <dbReference type="ARBA" id="ARBA00022989"/>
    </source>
</evidence>
<keyword evidence="3 6" id="KW-0812">Transmembrane</keyword>
<keyword evidence="4 7" id="KW-1133">Transmembrane helix</keyword>
<feature type="transmembrane region" description="Helical" evidence="7">
    <location>
        <begin position="51"/>
        <end position="78"/>
    </location>
</feature>
<sequence length="232" mass="24244">MNGFDLARRFVAEVLGTGLLVATVVGSGIMAETLTHDAALALLGNTLATGAMLVVLITILGPISGAHFNPAVSLVFCLNRSLPARDLPPYLAAQFIGGIAGTVAAHLMFALPVLEIATKSRAGPAQWFSEGVAAFGLVAVILAGIRFERRAVPWLVGLYITAAYWFTASTSFANPAVAVARSLTNSFSGIRPVDLPGFIIAELLGALIALALMGWLLKPETVQQSHPLKAEP</sequence>
<dbReference type="Pfam" id="PF00230">
    <property type="entry name" value="MIP"/>
    <property type="match status" value="1"/>
</dbReference>
<accession>A0A330GXJ0</accession>
<evidence type="ECO:0000313" key="8">
    <source>
        <dbReference type="EMBL" id="RAZ79850.1"/>
    </source>
</evidence>
<reference evidence="8 9" key="2">
    <citation type="submission" date="2018-07" db="EMBL/GenBank/DDBJ databases">
        <title>Diversity of Mesorhizobium strains in Brazil.</title>
        <authorList>
            <person name="Helene L.C.F."/>
            <person name="Dall'Agnol R."/>
            <person name="Delamuta J.R.M."/>
            <person name="Hungria M."/>
        </authorList>
    </citation>
    <scope>NUCLEOTIDE SEQUENCE [LARGE SCALE GENOMIC DNA]</scope>
    <source>
        <strain evidence="8 9">CNPSo 3140</strain>
    </source>
</reference>
<dbReference type="OrthoDB" id="9807293at2"/>
<evidence type="ECO:0000256" key="7">
    <source>
        <dbReference type="SAM" id="Phobius"/>
    </source>
</evidence>
<dbReference type="SUPFAM" id="SSF81338">
    <property type="entry name" value="Aquaporin-like"/>
    <property type="match status" value="1"/>
</dbReference>
<comment type="similarity">
    <text evidence="6">Belongs to the MIP/aquaporin (TC 1.A.8) family.</text>
</comment>
<feature type="transmembrane region" description="Helical" evidence="7">
    <location>
        <begin position="197"/>
        <end position="217"/>
    </location>
</feature>
<dbReference type="Gene3D" id="1.20.1080.10">
    <property type="entry name" value="Glycerol uptake facilitator protein"/>
    <property type="match status" value="1"/>
</dbReference>
<keyword evidence="9" id="KW-1185">Reference proteome</keyword>
<evidence type="ECO:0000256" key="2">
    <source>
        <dbReference type="ARBA" id="ARBA00022448"/>
    </source>
</evidence>
<feature type="transmembrane region" description="Helical" evidence="7">
    <location>
        <begin position="152"/>
        <end position="177"/>
    </location>
</feature>
<evidence type="ECO:0000256" key="6">
    <source>
        <dbReference type="RuleBase" id="RU000477"/>
    </source>
</evidence>
<comment type="subcellular location">
    <subcellularLocation>
        <location evidence="1">Membrane</location>
        <topology evidence="1">Multi-pass membrane protein</topology>
    </subcellularLocation>
</comment>
<dbReference type="PANTHER" id="PTHR45724:SF13">
    <property type="entry name" value="AQUAPORIN NIP1-1-RELATED"/>
    <property type="match status" value="1"/>
</dbReference>
<feature type="transmembrane region" description="Helical" evidence="7">
    <location>
        <begin position="90"/>
        <end position="114"/>
    </location>
</feature>
<dbReference type="PRINTS" id="PR00783">
    <property type="entry name" value="MINTRINSICP"/>
</dbReference>
<comment type="caution">
    <text evidence="8">The sequence shown here is derived from an EMBL/GenBank/DDBJ whole genome shotgun (WGS) entry which is preliminary data.</text>
</comment>
<proteinExistence type="inferred from homology"/>
<feature type="transmembrane region" description="Helical" evidence="7">
    <location>
        <begin position="12"/>
        <end position="31"/>
    </location>
</feature>
<dbReference type="InterPro" id="IPR023271">
    <property type="entry name" value="Aquaporin-like"/>
</dbReference>
<evidence type="ECO:0000313" key="9">
    <source>
        <dbReference type="Proteomes" id="UP000251956"/>
    </source>
</evidence>
<dbReference type="GO" id="GO:0015267">
    <property type="term" value="F:channel activity"/>
    <property type="evidence" value="ECO:0007669"/>
    <property type="project" value="InterPro"/>
</dbReference>
<feature type="transmembrane region" description="Helical" evidence="7">
    <location>
        <begin position="126"/>
        <end position="145"/>
    </location>
</feature>
<dbReference type="Proteomes" id="UP000251956">
    <property type="component" value="Unassembled WGS sequence"/>
</dbReference>
<organism evidence="8 9">
    <name type="scientific">Mesorhizobium atlanticum</name>
    <dbReference type="NCBI Taxonomy" id="2233532"/>
    <lineage>
        <taxon>Bacteria</taxon>
        <taxon>Pseudomonadati</taxon>
        <taxon>Pseudomonadota</taxon>
        <taxon>Alphaproteobacteria</taxon>
        <taxon>Hyphomicrobiales</taxon>
        <taxon>Phyllobacteriaceae</taxon>
        <taxon>Mesorhizobium</taxon>
    </lineage>
</organism>
<dbReference type="PANTHER" id="PTHR45724">
    <property type="entry name" value="AQUAPORIN NIP2-1"/>
    <property type="match status" value="1"/>
</dbReference>
<dbReference type="EMBL" id="QMBQ01000001">
    <property type="protein sequence ID" value="RAZ79850.1"/>
    <property type="molecule type" value="Genomic_DNA"/>
</dbReference>
<protein>
    <submittedName>
        <fullName evidence="8">Aquaporin family protein</fullName>
    </submittedName>
</protein>
<reference evidence="9" key="1">
    <citation type="submission" date="2018-06" db="EMBL/GenBank/DDBJ databases">
        <authorList>
            <person name="Helene L.C."/>
            <person name="Dall'Agnol R."/>
            <person name="Delamuta J.R."/>
            <person name="Hungria M."/>
        </authorList>
    </citation>
    <scope>NUCLEOTIDE SEQUENCE [LARGE SCALE GENOMIC DNA]</scope>
    <source>
        <strain evidence="9">CNPSo 3140</strain>
    </source>
</reference>
<keyword evidence="2 6" id="KW-0813">Transport</keyword>
<evidence type="ECO:0000256" key="1">
    <source>
        <dbReference type="ARBA" id="ARBA00004141"/>
    </source>
</evidence>
<dbReference type="AlphaFoldDB" id="A0A330GXJ0"/>
<evidence type="ECO:0000256" key="3">
    <source>
        <dbReference type="ARBA" id="ARBA00022692"/>
    </source>
</evidence>
<name>A0A330GXJ0_9HYPH</name>
<gene>
    <name evidence="8" type="ORF">DPM35_00665</name>
</gene>
<dbReference type="InterPro" id="IPR034294">
    <property type="entry name" value="Aquaporin_transptr"/>
</dbReference>